<keyword evidence="9" id="KW-0687">Ribonucleoprotein</keyword>
<dbReference type="EMBL" id="JBAMIC010000014">
    <property type="protein sequence ID" value="KAK7096202.1"/>
    <property type="molecule type" value="Genomic_DNA"/>
</dbReference>
<evidence type="ECO:0000259" key="13">
    <source>
        <dbReference type="PROSITE" id="PS52002"/>
    </source>
</evidence>
<comment type="subunit">
    <text evidence="10">Component of the precatalytic spliceosome (spliceosome B complex). Component of the U4/U6-U5 tri-snRNP complex, a building block of the precatalytic spliceosome (spliceosome B complex). The U4/U6-U5 tri-snRNP complex is composed of the U4, U6 and U5 snRNAs and at least PRPF3, PRPF4, PRPF6, PRPF8, PRPF31, SNRNP200, TXNL4A, SNRNP40, SNRPB, SNRPD1, SNRPD2, SNRPD3, SNRPE, SNRPF, SNRPG, DDX23, CD2BP2, PPIH, SNU13, EFTUD2, SART1 and USP39, plus LSM2, LSM3, LSM4, LSM5, LSM6, LSM7 and LSM8. LSM2, LSM3, LSM4, LSM5, LSM6, LSM7 and LSM8 form a heptameric, ring-shaped subcomplex (the LSM2-8 complex) that is part of the U4/U6-U5 tri-snRNP complex and the precatalytic spliceosome. Interacts with TACC1.</text>
</comment>
<evidence type="ECO:0000256" key="4">
    <source>
        <dbReference type="ARBA" id="ARBA00022728"/>
    </source>
</evidence>
<comment type="similarity">
    <text evidence="2">Belongs to the snRNP Sm proteins family.</text>
</comment>
<dbReference type="GO" id="GO:0005689">
    <property type="term" value="C:U12-type spliceosomal complex"/>
    <property type="evidence" value="ECO:0007669"/>
    <property type="project" value="TreeGrafter"/>
</dbReference>
<dbReference type="SUPFAM" id="SSF50182">
    <property type="entry name" value="Sm-like ribonucleoproteins"/>
    <property type="match status" value="1"/>
</dbReference>
<dbReference type="GO" id="GO:0097526">
    <property type="term" value="C:spliceosomal tri-snRNP complex"/>
    <property type="evidence" value="ECO:0007669"/>
    <property type="project" value="TreeGrafter"/>
</dbReference>
<evidence type="ECO:0000256" key="5">
    <source>
        <dbReference type="ARBA" id="ARBA00022884"/>
    </source>
</evidence>
<keyword evidence="4" id="KW-0747">Spliceosome</keyword>
<keyword evidence="5" id="KW-0694">RNA-binding</keyword>
<feature type="domain" description="Sm" evidence="13">
    <location>
        <begin position="23"/>
        <end position="103"/>
    </location>
</feature>
<dbReference type="InterPro" id="IPR047575">
    <property type="entry name" value="Sm"/>
</dbReference>
<evidence type="ECO:0000313" key="14">
    <source>
        <dbReference type="EMBL" id="KAK7096202.1"/>
    </source>
</evidence>
<dbReference type="PIRSF" id="PIRSF037188">
    <property type="entry name" value="U6_snRNA_Lsm7"/>
    <property type="match status" value="1"/>
</dbReference>
<evidence type="ECO:0000256" key="7">
    <source>
        <dbReference type="ARBA" id="ARBA00023187"/>
    </source>
</evidence>
<dbReference type="FunFam" id="2.30.30.100:FF:000025">
    <property type="entry name" value="U6 snRNA-associated Sm-like protein LSm7"/>
    <property type="match status" value="1"/>
</dbReference>
<dbReference type="GO" id="GO:0071004">
    <property type="term" value="C:U2-type prespliceosome"/>
    <property type="evidence" value="ECO:0007669"/>
    <property type="project" value="TreeGrafter"/>
</dbReference>
<dbReference type="GO" id="GO:0005688">
    <property type="term" value="C:U6 snRNP"/>
    <property type="evidence" value="ECO:0007669"/>
    <property type="project" value="TreeGrafter"/>
</dbReference>
<keyword evidence="6" id="KW-0007">Acetylation</keyword>
<feature type="region of interest" description="Disordered" evidence="12">
    <location>
        <begin position="1"/>
        <end position="21"/>
    </location>
</feature>
<evidence type="ECO:0000256" key="2">
    <source>
        <dbReference type="ARBA" id="ARBA00006850"/>
    </source>
</evidence>
<comment type="subcellular location">
    <subcellularLocation>
        <location evidence="1">Nucleus</location>
    </subcellularLocation>
</comment>
<evidence type="ECO:0000256" key="9">
    <source>
        <dbReference type="ARBA" id="ARBA00023274"/>
    </source>
</evidence>
<comment type="caution">
    <text evidence="14">The sequence shown here is derived from an EMBL/GenBank/DDBJ whole genome shotgun (WGS) entry which is preliminary data.</text>
</comment>
<evidence type="ECO:0000256" key="11">
    <source>
        <dbReference type="ARBA" id="ARBA00067761"/>
    </source>
</evidence>
<dbReference type="PANTHER" id="PTHR10553">
    <property type="entry name" value="SMALL NUCLEAR RIBONUCLEOPROTEIN"/>
    <property type="match status" value="1"/>
</dbReference>
<keyword evidence="7" id="KW-0508">mRNA splicing</keyword>
<dbReference type="GO" id="GO:0003723">
    <property type="term" value="F:RNA binding"/>
    <property type="evidence" value="ECO:0007669"/>
    <property type="project" value="UniProtKB-KW"/>
</dbReference>
<dbReference type="GO" id="GO:0000956">
    <property type="term" value="P:nuclear-transcribed mRNA catabolic process"/>
    <property type="evidence" value="ECO:0007669"/>
    <property type="project" value="InterPro"/>
</dbReference>
<evidence type="ECO:0000256" key="6">
    <source>
        <dbReference type="ARBA" id="ARBA00022990"/>
    </source>
</evidence>
<dbReference type="GO" id="GO:0000398">
    <property type="term" value="P:mRNA splicing, via spliceosome"/>
    <property type="evidence" value="ECO:0007669"/>
    <property type="project" value="InterPro"/>
</dbReference>
<dbReference type="Gene3D" id="2.30.30.100">
    <property type="match status" value="1"/>
</dbReference>
<dbReference type="GO" id="GO:1990726">
    <property type="term" value="C:Lsm1-7-Pat1 complex"/>
    <property type="evidence" value="ECO:0007669"/>
    <property type="project" value="TreeGrafter"/>
</dbReference>
<gene>
    <name evidence="14" type="ORF">V1264_005523</name>
</gene>
<dbReference type="SMART" id="SM00651">
    <property type="entry name" value="Sm"/>
    <property type="match status" value="1"/>
</dbReference>
<dbReference type="PROSITE" id="PS52002">
    <property type="entry name" value="SM"/>
    <property type="match status" value="1"/>
</dbReference>
<dbReference type="PANTHER" id="PTHR10553:SF5">
    <property type="entry name" value="U6 SNRNA-ASSOCIATED SM-LIKE PROTEIN LSM7"/>
    <property type="match status" value="1"/>
</dbReference>
<keyword evidence="8" id="KW-0539">Nucleus</keyword>
<accession>A0AAN9AZN5</accession>
<dbReference type="Pfam" id="PF01423">
    <property type="entry name" value="LSM"/>
    <property type="match status" value="1"/>
</dbReference>
<keyword evidence="3" id="KW-0507">mRNA processing</keyword>
<dbReference type="GO" id="GO:0071013">
    <property type="term" value="C:catalytic step 2 spliceosome"/>
    <property type="evidence" value="ECO:0007669"/>
    <property type="project" value="TreeGrafter"/>
</dbReference>
<dbReference type="InterPro" id="IPR010920">
    <property type="entry name" value="LSM_dom_sf"/>
</dbReference>
<evidence type="ECO:0000256" key="3">
    <source>
        <dbReference type="ARBA" id="ARBA00022664"/>
    </source>
</evidence>
<evidence type="ECO:0000256" key="10">
    <source>
        <dbReference type="ARBA" id="ARBA00065431"/>
    </source>
</evidence>
<dbReference type="InterPro" id="IPR001163">
    <property type="entry name" value="Sm_dom_euk/arc"/>
</dbReference>
<protein>
    <recommendedName>
        <fullName evidence="11">U6 snRNA-associated Sm-like protein LSm7</fullName>
    </recommendedName>
</protein>
<reference evidence="14 15" key="1">
    <citation type="submission" date="2024-02" db="EMBL/GenBank/DDBJ databases">
        <title>Chromosome-scale genome assembly of the rough periwinkle Littorina saxatilis.</title>
        <authorList>
            <person name="De Jode A."/>
            <person name="Faria R."/>
            <person name="Formenti G."/>
            <person name="Sims Y."/>
            <person name="Smith T.P."/>
            <person name="Tracey A."/>
            <person name="Wood J.M.D."/>
            <person name="Zagrodzka Z.B."/>
            <person name="Johannesson K."/>
            <person name="Butlin R.K."/>
            <person name="Leder E.H."/>
        </authorList>
    </citation>
    <scope>NUCLEOTIDE SEQUENCE [LARGE SCALE GENOMIC DNA]</scope>
    <source>
        <strain evidence="14">Snail1</strain>
        <tissue evidence="14">Muscle</tissue>
    </source>
</reference>
<proteinExistence type="inferred from homology"/>
<evidence type="ECO:0000256" key="12">
    <source>
        <dbReference type="SAM" id="MobiDB-lite"/>
    </source>
</evidence>
<dbReference type="AlphaFoldDB" id="A0AAN9AZN5"/>
<dbReference type="InterPro" id="IPR044641">
    <property type="entry name" value="Lsm7/SmG-like"/>
</dbReference>
<keyword evidence="15" id="KW-1185">Reference proteome</keyword>
<organism evidence="14 15">
    <name type="scientific">Littorina saxatilis</name>
    <dbReference type="NCBI Taxonomy" id="31220"/>
    <lineage>
        <taxon>Eukaryota</taxon>
        <taxon>Metazoa</taxon>
        <taxon>Spiralia</taxon>
        <taxon>Lophotrochozoa</taxon>
        <taxon>Mollusca</taxon>
        <taxon>Gastropoda</taxon>
        <taxon>Caenogastropoda</taxon>
        <taxon>Littorinimorpha</taxon>
        <taxon>Littorinoidea</taxon>
        <taxon>Littorinidae</taxon>
        <taxon>Littorina</taxon>
    </lineage>
</organism>
<sequence>MATLQKPAQGATMDRDKEKKKKESILDLAKYLDKQIRVKFSGGREATGILKGFDPLLNLVLDGTTEFLRDPDDPLKLTEDTRHLGLVVCRGTSVVLICPADGMEAIANPFVQQEA</sequence>
<evidence type="ECO:0000256" key="1">
    <source>
        <dbReference type="ARBA" id="ARBA00004123"/>
    </source>
</evidence>
<dbReference type="Proteomes" id="UP001374579">
    <property type="component" value="Unassembled WGS sequence"/>
</dbReference>
<evidence type="ECO:0000256" key="8">
    <source>
        <dbReference type="ARBA" id="ARBA00023242"/>
    </source>
</evidence>
<evidence type="ECO:0000313" key="15">
    <source>
        <dbReference type="Proteomes" id="UP001374579"/>
    </source>
</evidence>
<dbReference type="CDD" id="cd01729">
    <property type="entry name" value="LSm7"/>
    <property type="match status" value="1"/>
</dbReference>
<name>A0AAN9AZN5_9CAEN</name>
<dbReference type="InterPro" id="IPR017132">
    <property type="entry name" value="Lsm7"/>
</dbReference>